<evidence type="ECO:0000313" key="1">
    <source>
        <dbReference type="Proteomes" id="UP000036681"/>
    </source>
</evidence>
<evidence type="ECO:0000313" key="2">
    <source>
        <dbReference type="WBParaSite" id="ALUE_0000708701-mRNA-1"/>
    </source>
</evidence>
<protein>
    <submittedName>
        <fullName evidence="2">Uncharacterized protein</fullName>
    </submittedName>
</protein>
<reference evidence="2" key="1">
    <citation type="submission" date="2017-02" db="UniProtKB">
        <authorList>
            <consortium name="WormBaseParasite"/>
        </authorList>
    </citation>
    <scope>IDENTIFICATION</scope>
</reference>
<dbReference type="WBParaSite" id="ALUE_0000708701-mRNA-1">
    <property type="protein sequence ID" value="ALUE_0000708701-mRNA-1"/>
    <property type="gene ID" value="ALUE_0000708701"/>
</dbReference>
<organism evidence="1 2">
    <name type="scientific">Ascaris lumbricoides</name>
    <name type="common">Giant roundworm</name>
    <dbReference type="NCBI Taxonomy" id="6252"/>
    <lineage>
        <taxon>Eukaryota</taxon>
        <taxon>Metazoa</taxon>
        <taxon>Ecdysozoa</taxon>
        <taxon>Nematoda</taxon>
        <taxon>Chromadorea</taxon>
        <taxon>Rhabditida</taxon>
        <taxon>Spirurina</taxon>
        <taxon>Ascaridomorpha</taxon>
        <taxon>Ascaridoidea</taxon>
        <taxon>Ascarididae</taxon>
        <taxon>Ascaris</taxon>
    </lineage>
</organism>
<dbReference type="AlphaFoldDB" id="A0A0M3HVQ8"/>
<accession>A0A0M3HVQ8</accession>
<name>A0A0M3HVQ8_ASCLU</name>
<sequence length="68" mass="7590">MEAENDDCLALRIYVVRVCRLSPLTSESTMGDWVDVSSARSLSIVSASVALWYMRRKQPAGSTRGMQH</sequence>
<dbReference type="Proteomes" id="UP000036681">
    <property type="component" value="Unplaced"/>
</dbReference>
<keyword evidence="1" id="KW-1185">Reference proteome</keyword>
<proteinExistence type="predicted"/>